<evidence type="ECO:0000313" key="5">
    <source>
        <dbReference type="Proteomes" id="UP000184501"/>
    </source>
</evidence>
<feature type="chain" id="PRO_5012477130" evidence="2">
    <location>
        <begin position="25"/>
        <end position="382"/>
    </location>
</feature>
<dbReference type="PANTHER" id="PTHR37957:SF1">
    <property type="entry name" value="PHYTASE-LIKE DOMAIN-CONTAINING PROTEIN"/>
    <property type="match status" value="1"/>
</dbReference>
<dbReference type="STRING" id="2017.SAMN05444320_101605"/>
<keyword evidence="2" id="KW-0732">Signal</keyword>
<organism evidence="4 5">
    <name type="scientific">Streptoalloteichus hindustanus</name>
    <dbReference type="NCBI Taxonomy" id="2017"/>
    <lineage>
        <taxon>Bacteria</taxon>
        <taxon>Bacillati</taxon>
        <taxon>Actinomycetota</taxon>
        <taxon>Actinomycetes</taxon>
        <taxon>Pseudonocardiales</taxon>
        <taxon>Pseudonocardiaceae</taxon>
        <taxon>Streptoalloteichus</taxon>
    </lineage>
</organism>
<proteinExistence type="predicted"/>
<accession>A0A1M4V1B5</accession>
<evidence type="ECO:0000256" key="2">
    <source>
        <dbReference type="SAM" id="SignalP"/>
    </source>
</evidence>
<feature type="domain" description="Phytase-like" evidence="3">
    <location>
        <begin position="57"/>
        <end position="368"/>
    </location>
</feature>
<dbReference type="RefSeq" id="WP_073480228.1">
    <property type="nucleotide sequence ID" value="NZ_FQVN01000001.1"/>
</dbReference>
<dbReference type="InterPro" id="IPR027372">
    <property type="entry name" value="Phytase-like_dom"/>
</dbReference>
<name>A0A1M4V1B5_STRHI</name>
<dbReference type="OrthoDB" id="9798539at2"/>
<reference evidence="4 5" key="1">
    <citation type="submission" date="2016-11" db="EMBL/GenBank/DDBJ databases">
        <authorList>
            <person name="Jaros S."/>
            <person name="Januszkiewicz K."/>
            <person name="Wedrychowicz H."/>
        </authorList>
    </citation>
    <scope>NUCLEOTIDE SEQUENCE [LARGE SCALE GENOMIC DNA]</scope>
    <source>
        <strain evidence="4 5">DSM 44523</strain>
    </source>
</reference>
<dbReference type="Proteomes" id="UP000184501">
    <property type="component" value="Unassembled WGS sequence"/>
</dbReference>
<protein>
    <submittedName>
        <fullName evidence="4">Uncharacterized conserved protein</fullName>
    </submittedName>
</protein>
<dbReference type="SUPFAM" id="SSF50952">
    <property type="entry name" value="Soluble quinoprotein glucose dehydrogenase"/>
    <property type="match status" value="1"/>
</dbReference>
<feature type="signal peptide" evidence="2">
    <location>
        <begin position="1"/>
        <end position="24"/>
    </location>
</feature>
<sequence>MLRRVLCTALAATALLTTAGVASAEPEAFGPPGSPAVRHVRFLGEKTLPHAMEVGGTTVGGLSGLDYNRWTGEWYLISDDRSDRQPARFYTARIQVDARGLRDVRITGTRPLRRPDGTTFPPRAADTPDPEAIRVDPFDGSLYWTSEGDRVVPADGAPTLIDPFLRQARPSGSHVRELRLPDNLRMSAGQTGPRRNAALEGLAISTDGRQLVTAMEGPLLQDGPEPTTRAGATTRLTFVDKYRGRAVRQLAYPVEPVFAEPKPAGAFSNNGVVEVLAVDRHRYLVMERSFVTGVGNRVRVYEVDVRGATDVLGRASLADGGFRPVHKRLVLDLADLPLSTVDNVEGMAWGPTLPTGERVLMLVSDDNFAASQVSQVIAVAVR</sequence>
<feature type="region of interest" description="Disordered" evidence="1">
    <location>
        <begin position="109"/>
        <end position="129"/>
    </location>
</feature>
<dbReference type="AlphaFoldDB" id="A0A1M4V1B5"/>
<evidence type="ECO:0000256" key="1">
    <source>
        <dbReference type="SAM" id="MobiDB-lite"/>
    </source>
</evidence>
<evidence type="ECO:0000259" key="3">
    <source>
        <dbReference type="Pfam" id="PF13449"/>
    </source>
</evidence>
<dbReference type="InterPro" id="IPR011041">
    <property type="entry name" value="Quinoprot_gluc/sorb_DH_b-prop"/>
</dbReference>
<dbReference type="EMBL" id="FQVN01000001">
    <property type="protein sequence ID" value="SHE62678.1"/>
    <property type="molecule type" value="Genomic_DNA"/>
</dbReference>
<dbReference type="PANTHER" id="PTHR37957">
    <property type="entry name" value="BLR7070 PROTEIN"/>
    <property type="match status" value="1"/>
</dbReference>
<evidence type="ECO:0000313" key="4">
    <source>
        <dbReference type="EMBL" id="SHE62678.1"/>
    </source>
</evidence>
<keyword evidence="5" id="KW-1185">Reference proteome</keyword>
<dbReference type="Pfam" id="PF13449">
    <property type="entry name" value="Phytase-like"/>
    <property type="match status" value="1"/>
</dbReference>
<gene>
    <name evidence="4" type="ORF">SAMN05444320_101605</name>
</gene>